<dbReference type="PANTHER" id="PTHR30595:SF6">
    <property type="entry name" value="SCHLAFEN ALBA-2 DOMAIN-CONTAINING PROTEIN"/>
    <property type="match status" value="1"/>
</dbReference>
<evidence type="ECO:0000259" key="1">
    <source>
        <dbReference type="Pfam" id="PF04326"/>
    </source>
</evidence>
<organism evidence="2">
    <name type="scientific">uncultured bacterium A1Q1_fos_515</name>
    <dbReference type="NCBI Taxonomy" id="1256581"/>
    <lineage>
        <taxon>Bacteria</taxon>
        <taxon>environmental samples</taxon>
    </lineage>
</organism>
<dbReference type="Pfam" id="PF04326">
    <property type="entry name" value="SLFN_AlbA_2"/>
    <property type="match status" value="1"/>
</dbReference>
<dbReference type="PANTHER" id="PTHR30595">
    <property type="entry name" value="GLPR-RELATED TRANSCRIPTIONAL REPRESSOR"/>
    <property type="match status" value="1"/>
</dbReference>
<sequence length="482" mass="54060">MTTDPIPDRLLALLVELPREAEWVEFKRELSDPVEIGEYVSALSNGAALSGRSNGYLVWGVDDPTRTLVGTEFDPDARVKGNQSLDNWLTTQLAPQVLIRFYVGEVDGMRVAVLEAAAAESSPIRFKGTAYVRVGSNKKRLAEHAAIERRLWQVLQSSAPEDAVELDGLSDDRVLDLLDVAGYCRLVGAEHPSSTDASLALLESEKMVRRDERGGWEITRFGALAIAKDLRQFDRMARKGPRVIEYSDETRMHGVREQAGVKGYAIAFEGLLTYLRERLPSHEEIDPIRRTVDTYPSLAVRELVANALVHQDLAVAGAGPMVEIFTDRVEITNPGVPLVDTDRFLDTPPRSRNERLAAFMRRIGVCEERGSGVDKVVFELEFAQLPAPEFRVHGDNTVSTIFGPRALASMDREDRVRAIYLHTCLRYVSRLPVTNSTIRDRFQLTDPSRASRLLKEALDDGRIRLFDEGAGFKHRRYVPYWA</sequence>
<accession>L7VW86</accession>
<proteinExistence type="predicted"/>
<dbReference type="Gene3D" id="3.30.950.30">
    <property type="entry name" value="Schlafen, AAA domain"/>
    <property type="match status" value="1"/>
</dbReference>
<dbReference type="Gene3D" id="3.30.565.60">
    <property type="match status" value="1"/>
</dbReference>
<dbReference type="InterPro" id="IPR007421">
    <property type="entry name" value="Schlafen_AlbA_2_dom"/>
</dbReference>
<feature type="domain" description="Schlafen AlbA-2" evidence="1">
    <location>
        <begin position="20"/>
        <end position="141"/>
    </location>
</feature>
<reference evidence="2" key="1">
    <citation type="submission" date="2012-09" db="EMBL/GenBank/DDBJ databases">
        <title>Metagenomic Characterization of a Microbial Community in Wastewater Detects High Levels of Antibiotic Resistance.</title>
        <authorList>
            <person name="Abrams M."/>
            <person name="Caldwell A."/>
            <person name="Vandaei E."/>
            <person name="Lee W."/>
            <person name="Perrott J."/>
            <person name="Khan S.Y."/>
            <person name="Ta J."/>
            <person name="Romero D."/>
            <person name="Nguyen V."/>
            <person name="Pourmand N."/>
            <person name="Ouverney C.C."/>
        </authorList>
    </citation>
    <scope>NUCLEOTIDE SEQUENCE</scope>
</reference>
<dbReference type="Pfam" id="PF13749">
    <property type="entry name" value="HATPase_c_4"/>
    <property type="match status" value="1"/>
</dbReference>
<dbReference type="EMBL" id="JX649868">
    <property type="protein sequence ID" value="AGC71308.1"/>
    <property type="molecule type" value="Genomic_DNA"/>
</dbReference>
<dbReference type="AlphaFoldDB" id="L7VW86"/>
<dbReference type="InterPro" id="IPR038461">
    <property type="entry name" value="Schlafen_AlbA_2_dom_sf"/>
</dbReference>
<protein>
    <submittedName>
        <fullName evidence="2">Putative transcriptional regulator</fullName>
    </submittedName>
</protein>
<dbReference type="InterPro" id="IPR038475">
    <property type="entry name" value="RecG_C_sf"/>
</dbReference>
<name>L7VW86_9BACT</name>
<evidence type="ECO:0000313" key="2">
    <source>
        <dbReference type="EMBL" id="AGC71308.1"/>
    </source>
</evidence>